<dbReference type="Proteomes" id="UP001589646">
    <property type="component" value="Unassembled WGS sequence"/>
</dbReference>
<dbReference type="PANTHER" id="PTHR20854:SF4">
    <property type="entry name" value="INOSITOL-1-MONOPHOSPHATASE-RELATED"/>
    <property type="match status" value="1"/>
</dbReference>
<dbReference type="SUPFAM" id="SSF56655">
    <property type="entry name" value="Carbohydrate phosphatase"/>
    <property type="match status" value="1"/>
</dbReference>
<name>A0ABV5PSH5_9ACTN</name>
<dbReference type="Pfam" id="PF00459">
    <property type="entry name" value="Inositol_P"/>
    <property type="match status" value="1"/>
</dbReference>
<gene>
    <name evidence="1" type="ORF">ACFFRN_05170</name>
</gene>
<accession>A0ABV5PSH5</accession>
<dbReference type="PANTHER" id="PTHR20854">
    <property type="entry name" value="INOSITOL MONOPHOSPHATASE"/>
    <property type="match status" value="1"/>
</dbReference>
<proteinExistence type="predicted"/>
<reference evidence="1 2" key="1">
    <citation type="submission" date="2024-09" db="EMBL/GenBank/DDBJ databases">
        <authorList>
            <person name="Sun Q."/>
            <person name="Mori K."/>
        </authorList>
    </citation>
    <scope>NUCLEOTIDE SEQUENCE [LARGE SCALE GENOMIC DNA]</scope>
    <source>
        <strain evidence="1 2">JCM 3323</strain>
    </source>
</reference>
<comment type="caution">
    <text evidence="1">The sequence shown here is derived from an EMBL/GenBank/DDBJ whole genome shotgun (WGS) entry which is preliminary data.</text>
</comment>
<sequence>MQVDKVTEILRETAQAIILPRYRALALGDVMEKSPGEVVTTADREAEDLITCRLRGVLDAPVVGEEAVAANPRLIDALSAADTVWLVDPLDGTANFVAGSPDYAVMAALVRNGHTVASWIVRPVCDRAYVAEHGAGAWRDGVRVSRVPASDDPARLRGAVLTRFLTPAARTRVEGVASRFAALEPGAQCSGVDYPRLVDGELDFVAFRRILPWDHAPGAFLLTEAGGVVRHFDHTTYRPTDTRPGLLTAAGASCWQAVRSVLHL</sequence>
<dbReference type="RefSeq" id="WP_346122738.1">
    <property type="nucleotide sequence ID" value="NZ_BAAAXC010000014.1"/>
</dbReference>
<evidence type="ECO:0000313" key="1">
    <source>
        <dbReference type="EMBL" id="MFB9526003.1"/>
    </source>
</evidence>
<dbReference type="InterPro" id="IPR000760">
    <property type="entry name" value="Inositol_monophosphatase-like"/>
</dbReference>
<dbReference type="Gene3D" id="3.40.190.80">
    <property type="match status" value="1"/>
</dbReference>
<dbReference type="Gene3D" id="3.30.540.10">
    <property type="entry name" value="Fructose-1,6-Bisphosphatase, subunit A, domain 1"/>
    <property type="match status" value="1"/>
</dbReference>
<dbReference type="PRINTS" id="PR00377">
    <property type="entry name" value="IMPHPHTASES"/>
</dbReference>
<keyword evidence="2" id="KW-1185">Reference proteome</keyword>
<protein>
    <submittedName>
        <fullName evidence="1">Inositol monophosphatase</fullName>
    </submittedName>
</protein>
<evidence type="ECO:0000313" key="2">
    <source>
        <dbReference type="Proteomes" id="UP001589646"/>
    </source>
</evidence>
<organism evidence="1 2">
    <name type="scientific">Nonomuraea roseola</name>
    <dbReference type="NCBI Taxonomy" id="46179"/>
    <lineage>
        <taxon>Bacteria</taxon>
        <taxon>Bacillati</taxon>
        <taxon>Actinomycetota</taxon>
        <taxon>Actinomycetes</taxon>
        <taxon>Streptosporangiales</taxon>
        <taxon>Streptosporangiaceae</taxon>
        <taxon>Nonomuraea</taxon>
    </lineage>
</organism>
<dbReference type="EMBL" id="JBHMCE010000002">
    <property type="protein sequence ID" value="MFB9526003.1"/>
    <property type="molecule type" value="Genomic_DNA"/>
</dbReference>